<evidence type="ECO:0000313" key="2">
    <source>
        <dbReference type="Proteomes" id="UP000790377"/>
    </source>
</evidence>
<sequence length="540" mass="60739">MSLVLQAVLILGLTFACRVFWKFFTNPLDNIPGPQRQSFWKGNLTQVFDAFGWDFNHMLGEKFGRITKFHALFGDKMLYIFDPKAMHHILVKDQDIYGPSPDVLATNQLMFGEGLLATAGEHHRQQRKMMNPVFSINHMRHMIPVFQEITNMLQDAIVDKLKNGPQEIEMLEWFTRTALELVGQSGLGYSFDSLKEGSANPYSAAVKMLIPTLSKTTVVRQFIHLAVKIGPASFRKRLVKVTPWKTLQELNDIVDIMDRTSAEVFESKKAALEKGDEAVLQQVGQGKDIMSVLLRANMETAEKDRLPDKELLGQMTTLVFAAMDTTSSALARTFLILAQHPEAQERLREEVTQARAEKGVLDYDDLVNLPYLDAVCRETLRVYPPITATVRTARKDAVLPFSNPITGVNGKELHDVVVPKGTTVVISILNANRNREIWGEDALEWKPERWLSPLPKTVTEAGIPGVYSHLMTFIGGGRSCIGFKFSQLEMKIVLASLIEHFTFKAPKEIFWSMGLSTPRVKDSQGSKVQLPLVVDLVKRA</sequence>
<comment type="caution">
    <text evidence="1">The sequence shown here is derived from an EMBL/GenBank/DDBJ whole genome shotgun (WGS) entry which is preliminary data.</text>
</comment>
<keyword evidence="2" id="KW-1185">Reference proteome</keyword>
<dbReference type="Proteomes" id="UP000790377">
    <property type="component" value="Unassembled WGS sequence"/>
</dbReference>
<proteinExistence type="predicted"/>
<evidence type="ECO:0000313" key="1">
    <source>
        <dbReference type="EMBL" id="KAH7907754.1"/>
    </source>
</evidence>
<protein>
    <submittedName>
        <fullName evidence="1">Cytochrome P450</fullName>
    </submittedName>
</protein>
<reference evidence="1" key="1">
    <citation type="journal article" date="2021" name="New Phytol.">
        <title>Evolutionary innovations through gain and loss of genes in the ectomycorrhizal Boletales.</title>
        <authorList>
            <person name="Wu G."/>
            <person name="Miyauchi S."/>
            <person name="Morin E."/>
            <person name="Kuo A."/>
            <person name="Drula E."/>
            <person name="Varga T."/>
            <person name="Kohler A."/>
            <person name="Feng B."/>
            <person name="Cao Y."/>
            <person name="Lipzen A."/>
            <person name="Daum C."/>
            <person name="Hundley H."/>
            <person name="Pangilinan J."/>
            <person name="Johnson J."/>
            <person name="Barry K."/>
            <person name="LaButti K."/>
            <person name="Ng V."/>
            <person name="Ahrendt S."/>
            <person name="Min B."/>
            <person name="Choi I.G."/>
            <person name="Park H."/>
            <person name="Plett J.M."/>
            <person name="Magnuson J."/>
            <person name="Spatafora J.W."/>
            <person name="Nagy L.G."/>
            <person name="Henrissat B."/>
            <person name="Grigoriev I.V."/>
            <person name="Yang Z.L."/>
            <person name="Xu J."/>
            <person name="Martin F.M."/>
        </authorList>
    </citation>
    <scope>NUCLEOTIDE SEQUENCE</scope>
    <source>
        <strain evidence="1">ATCC 28755</strain>
    </source>
</reference>
<organism evidence="1 2">
    <name type="scientific">Hygrophoropsis aurantiaca</name>
    <dbReference type="NCBI Taxonomy" id="72124"/>
    <lineage>
        <taxon>Eukaryota</taxon>
        <taxon>Fungi</taxon>
        <taxon>Dikarya</taxon>
        <taxon>Basidiomycota</taxon>
        <taxon>Agaricomycotina</taxon>
        <taxon>Agaricomycetes</taxon>
        <taxon>Agaricomycetidae</taxon>
        <taxon>Boletales</taxon>
        <taxon>Coniophorineae</taxon>
        <taxon>Hygrophoropsidaceae</taxon>
        <taxon>Hygrophoropsis</taxon>
    </lineage>
</organism>
<gene>
    <name evidence="1" type="ORF">BJ138DRAFT_1210523</name>
</gene>
<accession>A0ACB8A3G1</accession>
<name>A0ACB8A3G1_9AGAM</name>
<dbReference type="EMBL" id="MU267874">
    <property type="protein sequence ID" value="KAH7907754.1"/>
    <property type="molecule type" value="Genomic_DNA"/>
</dbReference>